<name>A0A183D544_9BILA</name>
<accession>A0A183D544</accession>
<gene>
    <name evidence="3" type="ORF">GPUH_LOCUS3834</name>
</gene>
<feature type="transmembrane region" description="Helical" evidence="1">
    <location>
        <begin position="64"/>
        <end position="94"/>
    </location>
</feature>
<keyword evidence="1" id="KW-0812">Transmembrane</keyword>
<feature type="domain" description="7TM GPCR serpentine receptor class x (Srx)" evidence="2">
    <location>
        <begin position="39"/>
        <end position="96"/>
    </location>
</feature>
<evidence type="ECO:0000259" key="2">
    <source>
        <dbReference type="Pfam" id="PF10328"/>
    </source>
</evidence>
<dbReference type="EMBL" id="UYRT01006816">
    <property type="protein sequence ID" value="VDK41169.1"/>
    <property type="molecule type" value="Genomic_DNA"/>
</dbReference>
<evidence type="ECO:0000313" key="4">
    <source>
        <dbReference type="Proteomes" id="UP000271098"/>
    </source>
</evidence>
<organism evidence="5">
    <name type="scientific">Gongylonema pulchrum</name>
    <dbReference type="NCBI Taxonomy" id="637853"/>
    <lineage>
        <taxon>Eukaryota</taxon>
        <taxon>Metazoa</taxon>
        <taxon>Ecdysozoa</taxon>
        <taxon>Nematoda</taxon>
        <taxon>Chromadorea</taxon>
        <taxon>Rhabditida</taxon>
        <taxon>Spirurina</taxon>
        <taxon>Spiruromorpha</taxon>
        <taxon>Spiruroidea</taxon>
        <taxon>Gongylonematidae</taxon>
        <taxon>Gongylonema</taxon>
    </lineage>
</organism>
<proteinExistence type="predicted"/>
<keyword evidence="4" id="KW-1185">Reference proteome</keyword>
<dbReference type="AlphaFoldDB" id="A0A183D544"/>
<reference evidence="5" key="1">
    <citation type="submission" date="2016-06" db="UniProtKB">
        <authorList>
            <consortium name="WormBaseParasite"/>
        </authorList>
    </citation>
    <scope>IDENTIFICATION</scope>
</reference>
<sequence length="102" mass="11100">MIELNMQDLLIESQGIPFTIRRGNTAVEDGIALMCIVATSLFGLTTNGLSLVITRTSKRFHNAFGILCSVMLICNLQTILVLAVWGIIVLITYASSLSVSLR</sequence>
<dbReference type="OrthoDB" id="5825164at2759"/>
<evidence type="ECO:0000313" key="5">
    <source>
        <dbReference type="WBParaSite" id="GPUH_0000384201-mRNA-1"/>
    </source>
</evidence>
<reference evidence="3 4" key="2">
    <citation type="submission" date="2018-11" db="EMBL/GenBank/DDBJ databases">
        <authorList>
            <consortium name="Pathogen Informatics"/>
        </authorList>
    </citation>
    <scope>NUCLEOTIDE SEQUENCE [LARGE SCALE GENOMIC DNA]</scope>
</reference>
<dbReference type="Proteomes" id="UP000271098">
    <property type="component" value="Unassembled WGS sequence"/>
</dbReference>
<evidence type="ECO:0000313" key="3">
    <source>
        <dbReference type="EMBL" id="VDK41169.1"/>
    </source>
</evidence>
<keyword evidence="1" id="KW-0472">Membrane</keyword>
<dbReference type="Pfam" id="PF10328">
    <property type="entry name" value="7TM_GPCR_Srx"/>
    <property type="match status" value="1"/>
</dbReference>
<keyword evidence="1" id="KW-1133">Transmembrane helix</keyword>
<feature type="transmembrane region" description="Helical" evidence="1">
    <location>
        <begin position="31"/>
        <end position="52"/>
    </location>
</feature>
<protein>
    <submittedName>
        <fullName evidence="5">7TM_GPCR_Srx domain-containing protein</fullName>
    </submittedName>
</protein>
<evidence type="ECO:0000256" key="1">
    <source>
        <dbReference type="SAM" id="Phobius"/>
    </source>
</evidence>
<dbReference type="WBParaSite" id="GPUH_0000384201-mRNA-1">
    <property type="protein sequence ID" value="GPUH_0000384201-mRNA-1"/>
    <property type="gene ID" value="GPUH_0000384201"/>
</dbReference>
<dbReference type="InterPro" id="IPR019430">
    <property type="entry name" value="7TM_GPCR_serpentine_rcpt_Srx"/>
</dbReference>